<comment type="caution">
    <text evidence="9">Lacks conserved residue(s) required for the propagation of feature annotation.</text>
</comment>
<dbReference type="AlphaFoldDB" id="A0A832V167"/>
<feature type="binding site" evidence="9">
    <location>
        <position position="52"/>
    </location>
    <ligand>
        <name>Mg(2+)</name>
        <dbReference type="ChEBI" id="CHEBI:18420"/>
    </ligand>
</feature>
<dbReference type="PANTHER" id="PTHR40029:SF2">
    <property type="entry name" value="HEPTAPRENYLGLYCERYL PHOSPHATE SYNTHASE"/>
    <property type="match status" value="1"/>
</dbReference>
<protein>
    <recommendedName>
        <fullName evidence="9">Geranylgeranylglyceryl phosphate synthase</fullName>
        <shortName evidence="9">GGGP synthase</shortName>
        <shortName evidence="9">GGGPS</shortName>
        <ecNumber evidence="9">2.5.1.41</ecNumber>
    </recommendedName>
    <alternativeName>
        <fullName evidence="9">(S)-3-O-geranylgeranylglyceryl phosphate synthase</fullName>
    </alternativeName>
    <alternativeName>
        <fullName evidence="9">Phosphoglycerol geranylgeranyltransferase</fullName>
    </alternativeName>
</protein>
<dbReference type="InterPro" id="IPR038597">
    <property type="entry name" value="GGGP/HepGP_synthase_sf"/>
</dbReference>
<evidence type="ECO:0000256" key="1">
    <source>
        <dbReference type="ARBA" id="ARBA00022516"/>
    </source>
</evidence>
<dbReference type="EC" id="2.5.1.41" evidence="9"/>
<comment type="similarity">
    <text evidence="9">Belongs to the GGGP/HepGP synthase family. Group II subfamily.</text>
</comment>
<dbReference type="InterPro" id="IPR008205">
    <property type="entry name" value="GGGP_HepGP_synthase"/>
</dbReference>
<evidence type="ECO:0000256" key="8">
    <source>
        <dbReference type="ARBA" id="ARBA00047288"/>
    </source>
</evidence>
<feature type="binding site" evidence="9">
    <location>
        <begin position="198"/>
        <end position="199"/>
    </location>
    <ligand>
        <name>sn-glycerol 1-phosphate</name>
        <dbReference type="ChEBI" id="CHEBI:57685"/>
    </ligand>
</feature>
<dbReference type="HAMAP" id="MF_00112">
    <property type="entry name" value="GGGP_HepGP_synthase"/>
    <property type="match status" value="1"/>
</dbReference>
<dbReference type="UniPathway" id="UPA00940"/>
<feature type="binding site" evidence="9">
    <location>
        <begin position="167"/>
        <end position="173"/>
    </location>
    <ligand>
        <name>sn-glycerol 1-phosphate</name>
        <dbReference type="ChEBI" id="CHEBI:57685"/>
    </ligand>
</feature>
<evidence type="ECO:0000256" key="6">
    <source>
        <dbReference type="ARBA" id="ARBA00023209"/>
    </source>
</evidence>
<dbReference type="GO" id="GO:0046474">
    <property type="term" value="P:glycerophospholipid biosynthetic process"/>
    <property type="evidence" value="ECO:0007669"/>
    <property type="project" value="UniProtKB-UniRule"/>
</dbReference>
<proteinExistence type="inferred from homology"/>
<dbReference type="CDD" id="cd02812">
    <property type="entry name" value="PcrB_like"/>
    <property type="match status" value="1"/>
</dbReference>
<dbReference type="PANTHER" id="PTHR40029">
    <property type="match status" value="1"/>
</dbReference>
<evidence type="ECO:0000256" key="2">
    <source>
        <dbReference type="ARBA" id="ARBA00022679"/>
    </source>
</evidence>
<dbReference type="Gene3D" id="3.20.20.390">
    <property type="entry name" value="FMN-linked oxidoreductases"/>
    <property type="match status" value="1"/>
</dbReference>
<dbReference type="Pfam" id="PF01884">
    <property type="entry name" value="PcrB"/>
    <property type="match status" value="1"/>
</dbReference>
<keyword evidence="6 9" id="KW-0594">Phospholipid biosynthesis</keyword>
<dbReference type="NCBIfam" id="NF003198">
    <property type="entry name" value="PRK04169.1-2"/>
    <property type="match status" value="1"/>
</dbReference>
<feature type="binding site" evidence="9">
    <location>
        <position position="23"/>
    </location>
    <ligand>
        <name>Mg(2+)</name>
        <dbReference type="ChEBI" id="CHEBI:18420"/>
    </ligand>
</feature>
<dbReference type="NCBIfam" id="TIGR01769">
    <property type="entry name" value="GGGP"/>
    <property type="match status" value="1"/>
</dbReference>
<keyword evidence="11" id="KW-1185">Reference proteome</keyword>
<evidence type="ECO:0000256" key="5">
    <source>
        <dbReference type="ARBA" id="ARBA00023098"/>
    </source>
</evidence>
<comment type="cofactor">
    <cofactor evidence="9">
        <name>Mg(2+)</name>
        <dbReference type="ChEBI" id="CHEBI:18420"/>
    </cofactor>
</comment>
<evidence type="ECO:0000313" key="10">
    <source>
        <dbReference type="EMBL" id="HIK00964.1"/>
    </source>
</evidence>
<keyword evidence="5 9" id="KW-0443">Lipid metabolism</keyword>
<dbReference type="InterPro" id="IPR039074">
    <property type="entry name" value="GGGP/HepGP_synthase_I"/>
</dbReference>
<evidence type="ECO:0000256" key="3">
    <source>
        <dbReference type="ARBA" id="ARBA00022723"/>
    </source>
</evidence>
<sequence length="244" mass="26619">MGKIKNQLYEKLKHEKLHFSLFDPENLTPEQASDLAKKVTEFGTDAIMVGGSTATNVDLVTKAIREATKLPIILFPNSANGLSKYADAVFFMSLLNSNKRDYLIGEQVKGAPIIFEHNIEPIPMGYIVINTGEPTAVEKIAQIQRLTKEEVVNYALSAEYFGMNFVYLEAGSGAMRSVPDDIISAVKQKINIPLIVGGGINGPVTAIKKLDAGADIIDTGTVIERSYGKAAEIIDAVKKYKIKK</sequence>
<evidence type="ECO:0000256" key="7">
    <source>
        <dbReference type="ARBA" id="ARBA00023264"/>
    </source>
</evidence>
<dbReference type="SUPFAM" id="SSF51395">
    <property type="entry name" value="FMN-linked oxidoreductases"/>
    <property type="match status" value="1"/>
</dbReference>
<keyword evidence="4 9" id="KW-0460">Magnesium</keyword>
<gene>
    <name evidence="10" type="ORF">H1016_05530</name>
</gene>
<organism evidence="10 11">
    <name type="scientific">Candidatus Naiadarchaeum limnaeum</name>
    <dbReference type="NCBI Taxonomy" id="2756139"/>
    <lineage>
        <taxon>Archaea</taxon>
        <taxon>Candidatus Undinarchaeota</taxon>
        <taxon>Candidatus Undinarchaeia</taxon>
        <taxon>Candidatus Naiadarchaeales</taxon>
        <taxon>Candidatus Naiadarchaeaceae</taxon>
        <taxon>Candidatus Naiadarchaeum</taxon>
    </lineage>
</organism>
<name>A0A832V167_9ARCH</name>
<evidence type="ECO:0000256" key="4">
    <source>
        <dbReference type="ARBA" id="ARBA00022842"/>
    </source>
</evidence>
<accession>A0A832V167</accession>
<dbReference type="EMBL" id="DVAB01000050">
    <property type="protein sequence ID" value="HIK00964.1"/>
    <property type="molecule type" value="Genomic_DNA"/>
</dbReference>
<keyword evidence="7 9" id="KW-1208">Phospholipid metabolism</keyword>
<dbReference type="Proteomes" id="UP000646946">
    <property type="component" value="Unassembled WGS sequence"/>
</dbReference>
<feature type="binding site" evidence="9">
    <location>
        <begin position="220"/>
        <end position="221"/>
    </location>
    <ligand>
        <name>sn-glycerol 1-phosphate</name>
        <dbReference type="ChEBI" id="CHEBI:57685"/>
    </ligand>
</feature>
<dbReference type="InterPro" id="IPR010946">
    <property type="entry name" value="GGGP_synth"/>
</dbReference>
<keyword evidence="3 9" id="KW-0479">Metal-binding</keyword>
<reference evidence="10 11" key="1">
    <citation type="journal article" name="Nat. Commun.">
        <title>Undinarchaeota illuminate DPANN phylogeny and the impact of gene transfer on archaeal evolution.</title>
        <authorList>
            <person name="Dombrowski N."/>
            <person name="Williams T.A."/>
            <person name="Sun J."/>
            <person name="Woodcroft B.J."/>
            <person name="Lee J.H."/>
            <person name="Minh B.Q."/>
            <person name="Rinke C."/>
            <person name="Spang A."/>
        </authorList>
    </citation>
    <scope>NUCLEOTIDE SEQUENCE [LARGE SCALE GENOMIC DNA]</scope>
    <source>
        <strain evidence="10">MAG_bin1129</strain>
    </source>
</reference>
<comment type="function">
    <text evidence="9">Prenyltransferase that catalyzes the transfer of the geranylgeranyl moiety of geranylgeranyl diphosphate (GGPP) to the C3 hydroxyl of sn-glycerol-1-phosphate (G1P). This reaction is the first ether-bond-formation step in the biosynthesis of archaeal membrane lipids.</text>
</comment>
<keyword evidence="2 9" id="KW-0808">Transferase</keyword>
<comment type="catalytic activity">
    <reaction evidence="8 9">
        <text>sn-glycerol 1-phosphate + (2E,6E,10E)-geranylgeranyl diphosphate = sn-3-O-(geranylgeranyl)glycerol 1-phosphate + diphosphate</text>
        <dbReference type="Rhea" id="RHEA:23404"/>
        <dbReference type="ChEBI" id="CHEBI:33019"/>
        <dbReference type="ChEBI" id="CHEBI:57677"/>
        <dbReference type="ChEBI" id="CHEBI:57685"/>
        <dbReference type="ChEBI" id="CHEBI:58756"/>
        <dbReference type="EC" id="2.5.1.41"/>
    </reaction>
</comment>
<dbReference type="GO" id="GO:0000287">
    <property type="term" value="F:magnesium ion binding"/>
    <property type="evidence" value="ECO:0007669"/>
    <property type="project" value="UniProtKB-UniRule"/>
</dbReference>
<dbReference type="NCBIfam" id="TIGR01768">
    <property type="entry name" value="GGGP-family"/>
    <property type="match status" value="1"/>
</dbReference>
<dbReference type="GO" id="GO:0005737">
    <property type="term" value="C:cytoplasm"/>
    <property type="evidence" value="ECO:0007669"/>
    <property type="project" value="UniProtKB-SubCell"/>
</dbReference>
<evidence type="ECO:0000313" key="11">
    <source>
        <dbReference type="Proteomes" id="UP000646946"/>
    </source>
</evidence>
<dbReference type="GO" id="GO:0120536">
    <property type="term" value="F:heptaprenylglyceryl phosphate synthase activity"/>
    <property type="evidence" value="ECO:0007669"/>
    <property type="project" value="UniProtKB-ARBA"/>
</dbReference>
<comment type="caution">
    <text evidence="10">The sequence shown here is derived from an EMBL/GenBank/DDBJ whole genome shotgun (WGS) entry which is preliminary data.</text>
</comment>
<evidence type="ECO:0000256" key="9">
    <source>
        <dbReference type="HAMAP-Rule" id="MF_00112"/>
    </source>
</evidence>
<dbReference type="GO" id="GO:0047294">
    <property type="term" value="F:phosphoglycerol geranylgeranyltransferase activity"/>
    <property type="evidence" value="ECO:0007669"/>
    <property type="project" value="UniProtKB-UniRule"/>
</dbReference>
<comment type="pathway">
    <text evidence="9">Membrane lipid metabolism; glycerophospholipid metabolism.</text>
</comment>
<keyword evidence="1 9" id="KW-0444">Lipid biosynthesis</keyword>
<comment type="subcellular location">
    <subcellularLocation>
        <location evidence="9">Cytoplasm</location>
    </subcellularLocation>
</comment>
<keyword evidence="9" id="KW-0963">Cytoplasm</keyword>